<proteinExistence type="predicted"/>
<sequence>MTQQFSLGCAIWAYKEWVGDLYPKGSRAGDFLRLYSQRFHTVEGNTTFYSIPDAVTVARWHDETHADFSFCLKLPKTLTHAGLLVPRLTETLTFLEQMQGLGDRLGPFFAQLPPGYAPDQIADLETFLQALPHSVMEFALEVRHPAWFKEPHASRLTELLRSLQVARVLLDTRPIYDCPDDPQVHAERKKPRLPLQPSITAPFSLIRYISHPDLELNQTYMDAWVQYVKTWLEQGTRIYFFVHCPVEARSPRNARHFYHLLQQAGATLPPLGWDQVEQPPAQLSLFE</sequence>
<reference evidence="1" key="1">
    <citation type="journal article" date="2020" name="mSystems">
        <title>Genome- and Community-Level Interaction Insights into Carbon Utilization and Element Cycling Functions of Hydrothermarchaeota in Hydrothermal Sediment.</title>
        <authorList>
            <person name="Zhou Z."/>
            <person name="Liu Y."/>
            <person name="Xu W."/>
            <person name="Pan J."/>
            <person name="Luo Z.H."/>
            <person name="Li M."/>
        </authorList>
    </citation>
    <scope>NUCLEOTIDE SEQUENCE [LARGE SCALE GENOMIC DNA]</scope>
    <source>
        <strain evidence="1">SpSt-418</strain>
    </source>
</reference>
<accession>A0A7C3PQI4</accession>
<dbReference type="Gene3D" id="3.20.20.410">
    <property type="entry name" value="Protein of unknown function UPF0759"/>
    <property type="match status" value="1"/>
</dbReference>
<dbReference type="PANTHER" id="PTHR30348">
    <property type="entry name" value="UNCHARACTERIZED PROTEIN YECE"/>
    <property type="match status" value="1"/>
</dbReference>
<dbReference type="SUPFAM" id="SSF117396">
    <property type="entry name" value="TM1631-like"/>
    <property type="match status" value="1"/>
</dbReference>
<name>A0A7C3PQI4_9CYAN</name>
<dbReference type="EMBL" id="DSRU01000207">
    <property type="protein sequence ID" value="HFM98821.1"/>
    <property type="molecule type" value="Genomic_DNA"/>
</dbReference>
<dbReference type="AlphaFoldDB" id="A0A7C3PQI4"/>
<dbReference type="InterPro" id="IPR002763">
    <property type="entry name" value="DUF72"/>
</dbReference>
<dbReference type="InterPro" id="IPR036520">
    <property type="entry name" value="UPF0759_sf"/>
</dbReference>
<gene>
    <name evidence="1" type="ORF">ENR64_13895</name>
</gene>
<protein>
    <submittedName>
        <fullName evidence="1">DUF72 domain-containing protein</fullName>
    </submittedName>
</protein>
<evidence type="ECO:0000313" key="1">
    <source>
        <dbReference type="EMBL" id="HFM98821.1"/>
    </source>
</evidence>
<organism evidence="1">
    <name type="scientific">Oscillatoriales cyanobacterium SpSt-418</name>
    <dbReference type="NCBI Taxonomy" id="2282169"/>
    <lineage>
        <taxon>Bacteria</taxon>
        <taxon>Bacillati</taxon>
        <taxon>Cyanobacteriota</taxon>
        <taxon>Cyanophyceae</taxon>
        <taxon>Oscillatoriophycideae</taxon>
        <taxon>Oscillatoriales</taxon>
    </lineage>
</organism>
<comment type="caution">
    <text evidence="1">The sequence shown here is derived from an EMBL/GenBank/DDBJ whole genome shotgun (WGS) entry which is preliminary data.</text>
</comment>
<dbReference type="Pfam" id="PF01904">
    <property type="entry name" value="DUF72"/>
    <property type="match status" value="1"/>
</dbReference>
<dbReference type="PANTHER" id="PTHR30348:SF9">
    <property type="entry name" value="UPF0759 PROTEIN YECE"/>
    <property type="match status" value="1"/>
</dbReference>